<dbReference type="eggNOG" id="COG0640">
    <property type="taxonomic scope" value="Bacteria"/>
</dbReference>
<dbReference type="RefSeq" id="WP_008070219.1">
    <property type="nucleotide sequence ID" value="NZ_AQWK01000003.1"/>
</dbReference>
<dbReference type="CDD" id="cd00090">
    <property type="entry name" value="HTH_ARSR"/>
    <property type="match status" value="1"/>
</dbReference>
<evidence type="ECO:0000313" key="6">
    <source>
        <dbReference type="Proteomes" id="UP000004728"/>
    </source>
</evidence>
<dbReference type="NCBIfam" id="NF033788">
    <property type="entry name" value="HTH_metalloreg"/>
    <property type="match status" value="1"/>
</dbReference>
<evidence type="ECO:0000259" key="4">
    <source>
        <dbReference type="PROSITE" id="PS50987"/>
    </source>
</evidence>
<evidence type="ECO:0000256" key="3">
    <source>
        <dbReference type="ARBA" id="ARBA00023163"/>
    </source>
</evidence>
<dbReference type="EMBL" id="AEWJ01000026">
    <property type="protein sequence ID" value="EGD59546.1"/>
    <property type="molecule type" value="Genomic_DNA"/>
</dbReference>
<dbReference type="PROSITE" id="PS50987">
    <property type="entry name" value="HTH_ARSR_2"/>
    <property type="match status" value="1"/>
</dbReference>
<dbReference type="SUPFAM" id="SSF46785">
    <property type="entry name" value="Winged helix' DNA-binding domain"/>
    <property type="match status" value="1"/>
</dbReference>
<dbReference type="Proteomes" id="UP000004728">
    <property type="component" value="Unassembled WGS sequence"/>
</dbReference>
<dbReference type="GO" id="GO:0003677">
    <property type="term" value="F:DNA binding"/>
    <property type="evidence" value="ECO:0007669"/>
    <property type="project" value="UniProtKB-KW"/>
</dbReference>
<proteinExistence type="predicted"/>
<evidence type="ECO:0000256" key="1">
    <source>
        <dbReference type="ARBA" id="ARBA00023015"/>
    </source>
</evidence>
<dbReference type="OrthoDB" id="9804742at2"/>
<dbReference type="AlphaFoldDB" id="F1Z740"/>
<dbReference type="InParanoid" id="F1Z740"/>
<feature type="domain" description="HTH arsR-type" evidence="4">
    <location>
        <begin position="2"/>
        <end position="99"/>
    </location>
</feature>
<keyword evidence="1" id="KW-0805">Transcription regulation</keyword>
<dbReference type="Pfam" id="PF12840">
    <property type="entry name" value="HTH_20"/>
    <property type="match status" value="1"/>
</dbReference>
<dbReference type="Gene3D" id="1.10.10.10">
    <property type="entry name" value="Winged helix-like DNA-binding domain superfamily/Winged helix DNA-binding domain"/>
    <property type="match status" value="1"/>
</dbReference>
<dbReference type="STRING" id="983920.Y88_2590"/>
<reference evidence="5 6" key="1">
    <citation type="journal article" date="2012" name="J. Bacteriol.">
        <title>Draft Genome Sequence of Novosphingobium nitrogenifigens Y88T.</title>
        <authorList>
            <person name="Strabala T.J."/>
            <person name="Macdonald L."/>
            <person name="Liu V."/>
            <person name="Smit A.M."/>
        </authorList>
    </citation>
    <scope>NUCLEOTIDE SEQUENCE [LARGE SCALE GENOMIC DNA]</scope>
    <source>
        <strain evidence="5 6">DSM 19370</strain>
    </source>
</reference>
<dbReference type="InterPro" id="IPR001845">
    <property type="entry name" value="HTH_ArsR_DNA-bd_dom"/>
</dbReference>
<organism evidence="5 6">
    <name type="scientific">Novosphingobium nitrogenifigens DSM 19370</name>
    <dbReference type="NCBI Taxonomy" id="983920"/>
    <lineage>
        <taxon>Bacteria</taxon>
        <taxon>Pseudomonadati</taxon>
        <taxon>Pseudomonadota</taxon>
        <taxon>Alphaproteobacteria</taxon>
        <taxon>Sphingomonadales</taxon>
        <taxon>Sphingomonadaceae</taxon>
        <taxon>Novosphingobium</taxon>
    </lineage>
</organism>
<comment type="caution">
    <text evidence="5">The sequence shown here is derived from an EMBL/GenBank/DDBJ whole genome shotgun (WGS) entry which is preliminary data.</text>
</comment>
<dbReference type="HOGENOM" id="CLU_097806_2_2_5"/>
<sequence length="122" mass="12759">MEMMMESDAVVRALGALAQEHRLAAYRLLVQAGTDGLPAGVIAERLGVVSSSMSFHLAALTVAGLVTQRRQGRLIIYSANYSAMNGLLGYLTENCCGGVSCEGISSDGGDVCRPVDHAKDVA</sequence>
<dbReference type="InterPro" id="IPR036390">
    <property type="entry name" value="WH_DNA-bd_sf"/>
</dbReference>
<name>F1Z740_9SPHN</name>
<accession>F1Z740</accession>
<evidence type="ECO:0000256" key="2">
    <source>
        <dbReference type="ARBA" id="ARBA00023125"/>
    </source>
</evidence>
<evidence type="ECO:0000313" key="5">
    <source>
        <dbReference type="EMBL" id="EGD59546.1"/>
    </source>
</evidence>
<dbReference type="InterPro" id="IPR051011">
    <property type="entry name" value="Metal_resp_trans_reg"/>
</dbReference>
<protein>
    <submittedName>
        <fullName evidence="5">Putative transcriptional regulator, ArsR</fullName>
    </submittedName>
</protein>
<dbReference type="SMART" id="SM00418">
    <property type="entry name" value="HTH_ARSR"/>
    <property type="match status" value="1"/>
</dbReference>
<gene>
    <name evidence="5" type="ORF">Y88_2590</name>
</gene>
<dbReference type="PANTHER" id="PTHR43132:SF2">
    <property type="entry name" value="ARSENICAL RESISTANCE OPERON REPRESSOR ARSR-RELATED"/>
    <property type="match status" value="1"/>
</dbReference>
<keyword evidence="6" id="KW-1185">Reference proteome</keyword>
<dbReference type="InterPro" id="IPR011991">
    <property type="entry name" value="ArsR-like_HTH"/>
</dbReference>
<dbReference type="PRINTS" id="PR00778">
    <property type="entry name" value="HTHARSR"/>
</dbReference>
<dbReference type="GO" id="GO:0003700">
    <property type="term" value="F:DNA-binding transcription factor activity"/>
    <property type="evidence" value="ECO:0007669"/>
    <property type="project" value="InterPro"/>
</dbReference>
<dbReference type="PANTHER" id="PTHR43132">
    <property type="entry name" value="ARSENICAL RESISTANCE OPERON REPRESSOR ARSR-RELATED"/>
    <property type="match status" value="1"/>
</dbReference>
<keyword evidence="2" id="KW-0238">DNA-binding</keyword>
<dbReference type="InterPro" id="IPR036388">
    <property type="entry name" value="WH-like_DNA-bd_sf"/>
</dbReference>
<keyword evidence="3" id="KW-0804">Transcription</keyword>